<dbReference type="EMBL" id="PYGA01000002">
    <property type="protein sequence ID" value="PSK99989.1"/>
    <property type="molecule type" value="Genomic_DNA"/>
</dbReference>
<reference evidence="2 3" key="1">
    <citation type="submission" date="2018-03" db="EMBL/GenBank/DDBJ databases">
        <title>Genomic Encyclopedia of Archaeal and Bacterial Type Strains, Phase II (KMG-II): from individual species to whole genera.</title>
        <authorList>
            <person name="Goeker M."/>
        </authorList>
    </citation>
    <scope>NUCLEOTIDE SEQUENCE [LARGE SCALE GENOMIC DNA]</scope>
    <source>
        <strain evidence="2 3">DSM 45312</strain>
    </source>
</reference>
<gene>
    <name evidence="2" type="ORF">CLV63_102116</name>
</gene>
<organism evidence="2 3">
    <name type="scientific">Murinocardiopsis flavida</name>
    <dbReference type="NCBI Taxonomy" id="645275"/>
    <lineage>
        <taxon>Bacteria</taxon>
        <taxon>Bacillati</taxon>
        <taxon>Actinomycetota</taxon>
        <taxon>Actinomycetes</taxon>
        <taxon>Streptosporangiales</taxon>
        <taxon>Nocardiopsidaceae</taxon>
        <taxon>Murinocardiopsis</taxon>
    </lineage>
</organism>
<dbReference type="AlphaFoldDB" id="A0A2P8DRZ8"/>
<dbReference type="RefSeq" id="WP_211301133.1">
    <property type="nucleotide sequence ID" value="NZ_PYGA01000002.1"/>
</dbReference>
<dbReference type="Proteomes" id="UP000240542">
    <property type="component" value="Unassembled WGS sequence"/>
</dbReference>
<name>A0A2P8DRZ8_9ACTN</name>
<dbReference type="Pfam" id="PF00550">
    <property type="entry name" value="PP-binding"/>
    <property type="match status" value="1"/>
</dbReference>
<evidence type="ECO:0000259" key="1">
    <source>
        <dbReference type="PROSITE" id="PS50075"/>
    </source>
</evidence>
<keyword evidence="3" id="KW-1185">Reference proteome</keyword>
<evidence type="ECO:0000313" key="2">
    <source>
        <dbReference type="EMBL" id="PSK99989.1"/>
    </source>
</evidence>
<dbReference type="InterPro" id="IPR009081">
    <property type="entry name" value="PP-bd_ACP"/>
</dbReference>
<accession>A0A2P8DRZ8</accession>
<protein>
    <submittedName>
        <fullName evidence="2">Acyl carrier protein</fullName>
    </submittedName>
</protein>
<proteinExistence type="predicted"/>
<dbReference type="PROSITE" id="PS50075">
    <property type="entry name" value="CARRIER"/>
    <property type="match status" value="1"/>
</dbReference>
<evidence type="ECO:0000313" key="3">
    <source>
        <dbReference type="Proteomes" id="UP000240542"/>
    </source>
</evidence>
<sequence length="85" mass="9312">MNGDPDPIRRIVLELLELDDSELTENGLFEEDYGADSMMRIEIQAGLEAELDIVIENPEVAEMVNLARVRGAVARGRAAAAESAR</sequence>
<comment type="caution">
    <text evidence="2">The sequence shown here is derived from an EMBL/GenBank/DDBJ whole genome shotgun (WGS) entry which is preliminary data.</text>
</comment>
<dbReference type="SUPFAM" id="SSF47336">
    <property type="entry name" value="ACP-like"/>
    <property type="match status" value="1"/>
</dbReference>
<dbReference type="InterPro" id="IPR036736">
    <property type="entry name" value="ACP-like_sf"/>
</dbReference>
<dbReference type="Gene3D" id="1.10.1200.10">
    <property type="entry name" value="ACP-like"/>
    <property type="match status" value="1"/>
</dbReference>
<feature type="domain" description="Carrier" evidence="1">
    <location>
        <begin position="1"/>
        <end position="77"/>
    </location>
</feature>